<evidence type="ECO:0000313" key="3">
    <source>
        <dbReference type="EMBL" id="AGA65524.1"/>
    </source>
</evidence>
<dbReference type="InterPro" id="IPR013559">
    <property type="entry name" value="YheO"/>
</dbReference>
<dbReference type="KEGG" id="bpip:BPP43_00830"/>
<dbReference type="InterPro" id="IPR039446">
    <property type="entry name" value="DauR-like"/>
</dbReference>
<feature type="domain" description="YheO-like" evidence="1">
    <location>
        <begin position="27"/>
        <end position="131"/>
    </location>
</feature>
<feature type="domain" description="Transcriptional regulator DauR-like HTH" evidence="2">
    <location>
        <begin position="165"/>
        <end position="222"/>
    </location>
</feature>
<gene>
    <name evidence="3" type="ORF">BPP43_00830</name>
</gene>
<dbReference type="GeneID" id="56439018"/>
<dbReference type="PANTHER" id="PTHR35568">
    <property type="entry name" value="TRANSCRIPTIONAL REGULATOR DAUR"/>
    <property type="match status" value="1"/>
</dbReference>
<dbReference type="PANTHER" id="PTHR35568:SF1">
    <property type="entry name" value="TRANSCRIPTIONAL REGULATOR DAUR"/>
    <property type="match status" value="1"/>
</dbReference>
<name>A0A3B6VK30_BRAPL</name>
<evidence type="ECO:0000313" key="4">
    <source>
        <dbReference type="Proteomes" id="UP000010793"/>
    </source>
</evidence>
<dbReference type="Proteomes" id="UP000010793">
    <property type="component" value="Chromosome"/>
</dbReference>
<keyword evidence="4" id="KW-1185">Reference proteome</keyword>
<dbReference type="EMBL" id="CP002873">
    <property type="protein sequence ID" value="AGA65524.1"/>
    <property type="molecule type" value="Genomic_DNA"/>
</dbReference>
<accession>A0A3B6VK30</accession>
<dbReference type="Pfam" id="PF13309">
    <property type="entry name" value="HTH_22"/>
    <property type="match status" value="1"/>
</dbReference>
<evidence type="ECO:0000259" key="1">
    <source>
        <dbReference type="Pfam" id="PF08348"/>
    </source>
</evidence>
<dbReference type="AlphaFoldDB" id="A0A3B6VK30"/>
<organism evidence="3 4">
    <name type="scientific">Brachyspira pilosicoli P43/6/78</name>
    <dbReference type="NCBI Taxonomy" id="1042417"/>
    <lineage>
        <taxon>Bacteria</taxon>
        <taxon>Pseudomonadati</taxon>
        <taxon>Spirochaetota</taxon>
        <taxon>Spirochaetia</taxon>
        <taxon>Brachyspirales</taxon>
        <taxon>Brachyspiraceae</taxon>
        <taxon>Brachyspira</taxon>
    </lineage>
</organism>
<dbReference type="RefSeq" id="WP_013243397.1">
    <property type="nucleotide sequence ID" value="NC_019908.1"/>
</dbReference>
<evidence type="ECO:0000259" key="2">
    <source>
        <dbReference type="Pfam" id="PF13309"/>
    </source>
</evidence>
<protein>
    <recommendedName>
        <fullName evidence="5">YheO domain-containing protein</fullName>
    </recommendedName>
</protein>
<reference evidence="3 4" key="1">
    <citation type="journal article" date="2013" name="Genome Announc.">
        <title>Complete Genome Sequence of the Porcine Strain Brachyspira pilosicoli P43/6/78(T.).</title>
        <authorList>
            <person name="Lin C."/>
            <person name="den Bakker H.C."/>
            <person name="Suzuki H."/>
            <person name="Lefebure T."/>
            <person name="Ponnala L."/>
            <person name="Sun Q."/>
            <person name="Stanhope M.J."/>
            <person name="Wiedmann M."/>
            <person name="Duhamel G.E."/>
        </authorList>
    </citation>
    <scope>NUCLEOTIDE SEQUENCE [LARGE SCALE GENOMIC DNA]</scope>
    <source>
        <strain evidence="3 4">P43/6/78</strain>
    </source>
</reference>
<sequence length="225" mass="25704">MDNFDKDNSENKINPVYFDETDRAIIESYKYVVKGIANAFGRSCEALVHSLDNFENAVKFIENGHNSSRNPGAPITNLALEIIAGVHEDKKFLEPYESKFPNGDRCKSITIPIKNKDKLIGLLCININMEVSLIDFVKEFDIKDNKKKFHENYSSNIDDMISSILNKNINEIMLDMSIPNQDKNKSIIIKLYEIGFFNIKGSVEALAERLQISVHTVYSNIRKYT</sequence>
<proteinExistence type="predicted"/>
<dbReference type="Pfam" id="PF08348">
    <property type="entry name" value="PAS_6"/>
    <property type="match status" value="1"/>
</dbReference>
<dbReference type="InterPro" id="IPR039445">
    <property type="entry name" value="DauR-like_HTH"/>
</dbReference>
<evidence type="ECO:0008006" key="5">
    <source>
        <dbReference type="Google" id="ProtNLM"/>
    </source>
</evidence>